<accession>A0A8H6HAK2</accession>
<organism evidence="3 4">
    <name type="scientific">Ephemerocybe angulata</name>
    <dbReference type="NCBI Taxonomy" id="980116"/>
    <lineage>
        <taxon>Eukaryota</taxon>
        <taxon>Fungi</taxon>
        <taxon>Dikarya</taxon>
        <taxon>Basidiomycota</taxon>
        <taxon>Agaricomycotina</taxon>
        <taxon>Agaricomycetes</taxon>
        <taxon>Agaricomycetidae</taxon>
        <taxon>Agaricales</taxon>
        <taxon>Agaricineae</taxon>
        <taxon>Psathyrellaceae</taxon>
        <taxon>Ephemerocybe</taxon>
    </lineage>
</organism>
<comment type="caution">
    <text evidence="3">The sequence shown here is derived from an EMBL/GenBank/DDBJ whole genome shotgun (WGS) entry which is preliminary data.</text>
</comment>
<dbReference type="EMBL" id="JACGCI010000179">
    <property type="protein sequence ID" value="KAF6742597.1"/>
    <property type="molecule type" value="Genomic_DNA"/>
</dbReference>
<proteinExistence type="predicted"/>
<gene>
    <name evidence="3" type="ORF">DFP72DRAFT_860313</name>
</gene>
<evidence type="ECO:0000256" key="1">
    <source>
        <dbReference type="SAM" id="Coils"/>
    </source>
</evidence>
<dbReference type="AlphaFoldDB" id="A0A8H6HAK2"/>
<evidence type="ECO:0000313" key="4">
    <source>
        <dbReference type="Proteomes" id="UP000521943"/>
    </source>
</evidence>
<feature type="coiled-coil region" evidence="1">
    <location>
        <begin position="50"/>
        <end position="77"/>
    </location>
</feature>
<keyword evidence="1" id="KW-0175">Coiled coil</keyword>
<protein>
    <submittedName>
        <fullName evidence="3">Uncharacterized protein</fullName>
    </submittedName>
</protein>
<sequence length="238" mass="26442">MDEPECASRQEVYRLFKEKVYGAAKACMKEMVPKLKMRIASRALELKEVLEDASLTVDDKKTKASALEEEIRAMQIHHHTSSRDKIHLKYGCATTEKLNKMWIGTGKDKVTRDPILALRKRGEGETGLEFNPKRIAGIARDYHESLQSDGLPVFADAEEEDALTNGVLDTIGTSLTPSQHDDMARGVSREEVQAAIMAVLSEKASGVMASRSRFGKMPQPARRTLAPGRPGMTCRPSW</sequence>
<dbReference type="Proteomes" id="UP000521943">
    <property type="component" value="Unassembled WGS sequence"/>
</dbReference>
<feature type="region of interest" description="Disordered" evidence="2">
    <location>
        <begin position="210"/>
        <end position="238"/>
    </location>
</feature>
<reference evidence="3 4" key="1">
    <citation type="submission" date="2020-07" db="EMBL/GenBank/DDBJ databases">
        <title>Comparative genomics of pyrophilous fungi reveals a link between fire events and developmental genes.</title>
        <authorList>
            <consortium name="DOE Joint Genome Institute"/>
            <person name="Steindorff A.S."/>
            <person name="Carver A."/>
            <person name="Calhoun S."/>
            <person name="Stillman K."/>
            <person name="Liu H."/>
            <person name="Lipzen A."/>
            <person name="Pangilinan J."/>
            <person name="Labutti K."/>
            <person name="Bruns T.D."/>
            <person name="Grigoriev I.V."/>
        </authorList>
    </citation>
    <scope>NUCLEOTIDE SEQUENCE [LARGE SCALE GENOMIC DNA]</scope>
    <source>
        <strain evidence="3 4">CBS 144469</strain>
    </source>
</reference>
<keyword evidence="4" id="KW-1185">Reference proteome</keyword>
<evidence type="ECO:0000313" key="3">
    <source>
        <dbReference type="EMBL" id="KAF6742597.1"/>
    </source>
</evidence>
<evidence type="ECO:0000256" key="2">
    <source>
        <dbReference type="SAM" id="MobiDB-lite"/>
    </source>
</evidence>
<name>A0A8H6HAK2_9AGAR</name>